<dbReference type="CDD" id="cd14352">
    <property type="entry name" value="UBA_DCN1"/>
    <property type="match status" value="1"/>
</dbReference>
<dbReference type="GO" id="GO:0032182">
    <property type="term" value="F:ubiquitin-like protein binding"/>
    <property type="evidence" value="ECO:0007669"/>
    <property type="project" value="TreeGrafter"/>
</dbReference>
<evidence type="ECO:0000259" key="4">
    <source>
        <dbReference type="PROSITE" id="PS51229"/>
    </source>
</evidence>
<dbReference type="Gene3D" id="1.10.8.10">
    <property type="entry name" value="DNA helicase RuvA subunit, C-terminal domain"/>
    <property type="match status" value="1"/>
</dbReference>
<comment type="function">
    <text evidence="2">Neddylation of cullins play an essential role in the regulation of SCF-type complexes activity.</text>
</comment>
<dbReference type="GO" id="GO:0097602">
    <property type="term" value="F:cullin family protein binding"/>
    <property type="evidence" value="ECO:0007669"/>
    <property type="project" value="TreeGrafter"/>
</dbReference>
<dbReference type="InterPro" id="IPR042460">
    <property type="entry name" value="DCN1-like_PONY"/>
</dbReference>
<evidence type="ECO:0000256" key="2">
    <source>
        <dbReference type="RuleBase" id="RU410713"/>
    </source>
</evidence>
<dbReference type="Pfam" id="PF03556">
    <property type="entry name" value="Cullin_binding"/>
    <property type="match status" value="1"/>
</dbReference>
<gene>
    <name evidence="5" type="primary">SMKI12G1940</name>
    <name evidence="5" type="ORF">SMKI_12G1940</name>
</gene>
<dbReference type="GO" id="GO:0000151">
    <property type="term" value="C:ubiquitin ligase complex"/>
    <property type="evidence" value="ECO:0007669"/>
    <property type="project" value="TreeGrafter"/>
</dbReference>
<dbReference type="GeneID" id="80919910"/>
<evidence type="ECO:0000313" key="6">
    <source>
        <dbReference type="Proteomes" id="UP001161438"/>
    </source>
</evidence>
<evidence type="ECO:0000256" key="1">
    <source>
        <dbReference type="ARBA" id="ARBA00022786"/>
    </source>
</evidence>
<dbReference type="SUPFAM" id="SSF46934">
    <property type="entry name" value="UBA-like"/>
    <property type="match status" value="1"/>
</dbReference>
<sequence>MRRSLCDSLQSNKTREKGVSPEQKAIESFTSLTKCDLNVSRKYLQRNHWNINYALNDYYDKEIGTFTDEVSTPVHPIVYPKELVQLFEHYSNNSLFDIDSLIKFIEDLGYNLENITTLCLVHLLGYTKLEEPLRREQFLSKWFIEGCSTILDMQECMKRLDIKLRQNLQYFTLIYNYTFHLLLDSYRKDIDINECIQYWKLFFRPEYPVSIEQNLLEAWFRFLHDEGKMMINKDTWQMLLVFFKKYSTVREIMDDYDESAAWPFIIDEFYEYLQDQQ</sequence>
<dbReference type="RefSeq" id="XP_056078176.1">
    <property type="nucleotide sequence ID" value="XM_056224237.1"/>
</dbReference>
<dbReference type="InterPro" id="IPR009060">
    <property type="entry name" value="UBA-like_sf"/>
</dbReference>
<dbReference type="InterPro" id="IPR054109">
    <property type="entry name" value="UBA_8"/>
</dbReference>
<keyword evidence="6" id="KW-1185">Reference proteome</keyword>
<keyword evidence="1" id="KW-0833">Ubl conjugation pathway</keyword>
<proteinExistence type="predicted"/>
<dbReference type="PANTHER" id="PTHR12281">
    <property type="entry name" value="RP42 RELATED"/>
    <property type="match status" value="1"/>
</dbReference>
<dbReference type="PROSITE" id="PS51229">
    <property type="entry name" value="DCUN1"/>
    <property type="match status" value="1"/>
</dbReference>
<protein>
    <recommendedName>
        <fullName evidence="2">Defective in cullin neddylation protein</fullName>
    </recommendedName>
</protein>
<dbReference type="Proteomes" id="UP001161438">
    <property type="component" value="Chromosome 12"/>
</dbReference>
<feature type="domain" description="DCUN1" evidence="4">
    <location>
        <begin position="78"/>
        <end position="274"/>
    </location>
</feature>
<feature type="region of interest" description="Disordered" evidence="3">
    <location>
        <begin position="1"/>
        <end position="20"/>
    </location>
</feature>
<dbReference type="InterPro" id="IPR005176">
    <property type="entry name" value="PONY_dom"/>
</dbReference>
<dbReference type="Pfam" id="PF22566">
    <property type="entry name" value="UBA_8"/>
    <property type="match status" value="1"/>
</dbReference>
<evidence type="ECO:0000256" key="3">
    <source>
        <dbReference type="SAM" id="MobiDB-lite"/>
    </source>
</evidence>
<evidence type="ECO:0000313" key="5">
    <source>
        <dbReference type="EMBL" id="CAI4035056.1"/>
    </source>
</evidence>
<dbReference type="GO" id="GO:0031624">
    <property type="term" value="F:ubiquitin conjugating enzyme binding"/>
    <property type="evidence" value="ECO:0007669"/>
    <property type="project" value="TreeGrafter"/>
</dbReference>
<accession>A0AA35NDR2</accession>
<name>A0AA35NDR2_SACMI</name>
<dbReference type="InterPro" id="IPR014764">
    <property type="entry name" value="DCN-prot"/>
</dbReference>
<dbReference type="AlphaFoldDB" id="A0AA35NDR2"/>
<dbReference type="GO" id="GO:0045116">
    <property type="term" value="P:protein neddylation"/>
    <property type="evidence" value="ECO:0007669"/>
    <property type="project" value="TreeGrafter"/>
</dbReference>
<dbReference type="Gene3D" id="1.10.238.10">
    <property type="entry name" value="EF-hand"/>
    <property type="match status" value="1"/>
</dbReference>
<dbReference type="PANTHER" id="PTHR12281:SF31">
    <property type="entry name" value="DCN1-LIKE PROTEIN 3"/>
    <property type="match status" value="1"/>
</dbReference>
<organism evidence="5 6">
    <name type="scientific">Saccharomyces mikatae IFO 1815</name>
    <dbReference type="NCBI Taxonomy" id="226126"/>
    <lineage>
        <taxon>Eukaryota</taxon>
        <taxon>Fungi</taxon>
        <taxon>Dikarya</taxon>
        <taxon>Ascomycota</taxon>
        <taxon>Saccharomycotina</taxon>
        <taxon>Saccharomycetes</taxon>
        <taxon>Saccharomycetales</taxon>
        <taxon>Saccharomycetaceae</taxon>
        <taxon>Saccharomyces</taxon>
    </lineage>
</organism>
<dbReference type="EMBL" id="OX365768">
    <property type="protein sequence ID" value="CAI4035056.1"/>
    <property type="molecule type" value="Genomic_DNA"/>
</dbReference>
<reference evidence="5" key="1">
    <citation type="submission" date="2022-10" db="EMBL/GenBank/DDBJ databases">
        <authorList>
            <person name="Byrne P K."/>
        </authorList>
    </citation>
    <scope>NUCLEOTIDE SEQUENCE</scope>
    <source>
        <strain evidence="5">IFO1815</strain>
    </source>
</reference>
<dbReference type="Gene3D" id="1.10.238.200">
    <property type="entry name" value="Cullin, PONY binding domain"/>
    <property type="match status" value="1"/>
</dbReference>